<accession>A0A9P8T011</accession>
<dbReference type="RefSeq" id="XP_046058387.1">
    <property type="nucleotide sequence ID" value="XM_046207980.1"/>
</dbReference>
<reference evidence="1" key="2">
    <citation type="submission" date="2021-01" db="EMBL/GenBank/DDBJ databases">
        <authorList>
            <person name="Schikora-Tamarit M.A."/>
        </authorList>
    </citation>
    <scope>NUCLEOTIDE SEQUENCE</scope>
    <source>
        <strain evidence="1">CBS6075</strain>
    </source>
</reference>
<dbReference type="EMBL" id="JAEUBE010000487">
    <property type="protein sequence ID" value="KAH3661263.1"/>
    <property type="molecule type" value="Genomic_DNA"/>
</dbReference>
<sequence>MAIASTLLAVSASKTPIPWTAKRSEITLIPVTINDSSLLFVTKIAHTNMLSAARSLSRIQHRPRQIKPTRLISVSERRIDGRIKLSRMDINVTLFFKGSLTSSSILRAIERHSVRISGLSSSTCLSSCCIDLLALAIDDLDRLALAEWKLDSPSSSSSSSSSSS</sequence>
<reference evidence="1" key="1">
    <citation type="journal article" date="2021" name="Open Biol.">
        <title>Shared evolutionary footprints suggest mitochondrial oxidative damage underlies multiple complex I losses in fungi.</title>
        <authorList>
            <person name="Schikora-Tamarit M.A."/>
            <person name="Marcet-Houben M."/>
            <person name="Nosek J."/>
            <person name="Gabaldon T."/>
        </authorList>
    </citation>
    <scope>NUCLEOTIDE SEQUENCE</scope>
    <source>
        <strain evidence="1">CBS6075</strain>
    </source>
</reference>
<dbReference type="GeneID" id="70238634"/>
<gene>
    <name evidence="1" type="ORF">OGAPHI_006670</name>
</gene>
<proteinExistence type="predicted"/>
<name>A0A9P8T011_9ASCO</name>
<evidence type="ECO:0000313" key="1">
    <source>
        <dbReference type="EMBL" id="KAH3661263.1"/>
    </source>
</evidence>
<protein>
    <submittedName>
        <fullName evidence="1">Uncharacterized protein</fullName>
    </submittedName>
</protein>
<dbReference type="Proteomes" id="UP000769157">
    <property type="component" value="Unassembled WGS sequence"/>
</dbReference>
<keyword evidence="2" id="KW-1185">Reference proteome</keyword>
<organism evidence="1 2">
    <name type="scientific">Ogataea philodendri</name>
    <dbReference type="NCBI Taxonomy" id="1378263"/>
    <lineage>
        <taxon>Eukaryota</taxon>
        <taxon>Fungi</taxon>
        <taxon>Dikarya</taxon>
        <taxon>Ascomycota</taxon>
        <taxon>Saccharomycotina</taxon>
        <taxon>Pichiomycetes</taxon>
        <taxon>Pichiales</taxon>
        <taxon>Pichiaceae</taxon>
        <taxon>Ogataea</taxon>
    </lineage>
</organism>
<evidence type="ECO:0000313" key="2">
    <source>
        <dbReference type="Proteomes" id="UP000769157"/>
    </source>
</evidence>
<comment type="caution">
    <text evidence="1">The sequence shown here is derived from an EMBL/GenBank/DDBJ whole genome shotgun (WGS) entry which is preliminary data.</text>
</comment>
<dbReference type="AlphaFoldDB" id="A0A9P8T011"/>